<evidence type="ECO:0000256" key="1">
    <source>
        <dbReference type="SAM" id="MobiDB-lite"/>
    </source>
</evidence>
<feature type="region of interest" description="Disordered" evidence="1">
    <location>
        <begin position="12"/>
        <end position="119"/>
    </location>
</feature>
<keyword evidence="2" id="KW-0812">Transmembrane</keyword>
<evidence type="ECO:0008006" key="5">
    <source>
        <dbReference type="Google" id="ProtNLM"/>
    </source>
</evidence>
<evidence type="ECO:0000313" key="3">
    <source>
        <dbReference type="EMBL" id="KAK7741628.1"/>
    </source>
</evidence>
<proteinExistence type="predicted"/>
<feature type="transmembrane region" description="Helical" evidence="2">
    <location>
        <begin position="261"/>
        <end position="279"/>
    </location>
</feature>
<dbReference type="Proteomes" id="UP001430848">
    <property type="component" value="Unassembled WGS sequence"/>
</dbReference>
<feature type="transmembrane region" description="Helical" evidence="2">
    <location>
        <begin position="409"/>
        <end position="429"/>
    </location>
</feature>
<protein>
    <recommendedName>
        <fullName evidence="5">Integral membrane protein</fullName>
    </recommendedName>
</protein>
<dbReference type="PANTHER" id="PTHR35043">
    <property type="entry name" value="TRANSCRIPTION FACTOR DOMAIN-CONTAINING PROTEIN"/>
    <property type="match status" value="1"/>
</dbReference>
<feature type="transmembrane region" description="Helical" evidence="2">
    <location>
        <begin position="367"/>
        <end position="388"/>
    </location>
</feature>
<feature type="compositionally biased region" description="Polar residues" evidence="1">
    <location>
        <begin position="69"/>
        <end position="84"/>
    </location>
</feature>
<organism evidence="3 4">
    <name type="scientific">Diaporthe eres</name>
    <name type="common">Phomopsis oblonga</name>
    <dbReference type="NCBI Taxonomy" id="83184"/>
    <lineage>
        <taxon>Eukaryota</taxon>
        <taxon>Fungi</taxon>
        <taxon>Dikarya</taxon>
        <taxon>Ascomycota</taxon>
        <taxon>Pezizomycotina</taxon>
        <taxon>Sordariomycetes</taxon>
        <taxon>Sordariomycetidae</taxon>
        <taxon>Diaporthales</taxon>
        <taxon>Diaporthaceae</taxon>
        <taxon>Diaporthe</taxon>
        <taxon>Diaporthe eres species complex</taxon>
    </lineage>
</organism>
<feature type="transmembrane region" description="Helical" evidence="2">
    <location>
        <begin position="342"/>
        <end position="361"/>
    </location>
</feature>
<sequence>MLADLGGFIIDFRDLPLPTSPDHDAKTVRVRDEPKDDRQTHEGEDTGPPDITVSEGIRTAGESTDHNVDFTSQRSAEQNLSTSRETNDASDEMPTNTRKDGVSMQPGNKEINKSESLRNSVNIEQNTPYLEDPTLSHFVLYLEKSLLFLGGFDWEPRPDHRQIVNLLAIKGDLGEWTSTKFEKWTKLPFYAMCGDRWVLNAKQMWIAAKRGLIALPNVTERDIQDKNKSNSLVTTLALVQIAQLVAALGSRHAQGMPVSQLEAVVLAYAVCAIFTYALQWSCPKDVGVPITMQALRPASREDIVAIGREGRARWWWGGMFTSYTIPYMCTPHDSANHDVGTLLGLAIFGAFHLIAWAFAFPTPGERLAWRIASIATAVIPLLILAVMVSVMRLTSDRRRPDFWERKLQFLSVWPMVAISFIFVSIRLFMMVETFRSLYFLPPDGYVATGSANMPSYG</sequence>
<evidence type="ECO:0000313" key="4">
    <source>
        <dbReference type="Proteomes" id="UP001430848"/>
    </source>
</evidence>
<evidence type="ECO:0000256" key="2">
    <source>
        <dbReference type="SAM" id="Phobius"/>
    </source>
</evidence>
<keyword evidence="4" id="KW-1185">Reference proteome</keyword>
<keyword evidence="2" id="KW-1133">Transmembrane helix</keyword>
<feature type="compositionally biased region" description="Basic and acidic residues" evidence="1">
    <location>
        <begin position="21"/>
        <end position="44"/>
    </location>
</feature>
<comment type="caution">
    <text evidence="3">The sequence shown here is derived from an EMBL/GenBank/DDBJ whole genome shotgun (WGS) entry which is preliminary data.</text>
</comment>
<keyword evidence="2" id="KW-0472">Membrane</keyword>
<dbReference type="EMBL" id="JAKNSF020000002">
    <property type="protein sequence ID" value="KAK7741628.1"/>
    <property type="molecule type" value="Genomic_DNA"/>
</dbReference>
<accession>A0ABR1PPE0</accession>
<name>A0ABR1PPE0_DIAER</name>
<dbReference type="PANTHER" id="PTHR35043:SF7">
    <property type="entry name" value="TRANSCRIPTION FACTOR DOMAIN-CONTAINING PROTEIN"/>
    <property type="match status" value="1"/>
</dbReference>
<gene>
    <name evidence="3" type="ORF">SLS63_001185</name>
</gene>
<reference evidence="3 4" key="1">
    <citation type="submission" date="2024-02" db="EMBL/GenBank/DDBJ databases">
        <title>De novo assembly and annotation of 12 fungi associated with fruit tree decline syndrome in Ontario, Canada.</title>
        <authorList>
            <person name="Sulman M."/>
            <person name="Ellouze W."/>
            <person name="Ilyukhin E."/>
        </authorList>
    </citation>
    <scope>NUCLEOTIDE SEQUENCE [LARGE SCALE GENOMIC DNA]</scope>
    <source>
        <strain evidence="3 4">M169</strain>
    </source>
</reference>